<accession>A0A0B4HZU0</accession>
<proteinExistence type="predicted"/>
<dbReference type="HOGENOM" id="CLU_580153_0_0_1"/>
<name>A0A0B4HZU0_METGA</name>
<dbReference type="PANTHER" id="PTHR40628">
    <property type="entry name" value="CHROMO DOMAIN-CONTAINING PROTEIN"/>
    <property type="match status" value="1"/>
</dbReference>
<dbReference type="AlphaFoldDB" id="A0A0B4HZU0"/>
<gene>
    <name evidence="2" type="ORF">MGU_07455</name>
</gene>
<comment type="caution">
    <text evidence="2">The sequence shown here is derived from an EMBL/GenBank/DDBJ whole genome shotgun (WGS) entry which is preliminary data.</text>
</comment>
<reference evidence="2 3" key="1">
    <citation type="journal article" date="2014" name="Proc. Natl. Acad. Sci. U.S.A.">
        <title>Trajectory and genomic determinants of fungal-pathogen speciation and host adaptation.</title>
        <authorList>
            <person name="Hu X."/>
            <person name="Xiao G."/>
            <person name="Zheng P."/>
            <person name="Shang Y."/>
            <person name="Su Y."/>
            <person name="Zhang X."/>
            <person name="Liu X."/>
            <person name="Zhan S."/>
            <person name="St Leger R.J."/>
            <person name="Wang C."/>
        </authorList>
    </citation>
    <scope>NUCLEOTIDE SEQUENCE [LARGE SCALE GENOMIC DNA]</scope>
    <source>
        <strain evidence="2 3">ARSEF 977</strain>
    </source>
</reference>
<dbReference type="PANTHER" id="PTHR40628:SF1">
    <property type="entry name" value="CHROMO DOMAIN-CONTAINING PROTEIN"/>
    <property type="match status" value="1"/>
</dbReference>
<protein>
    <submittedName>
        <fullName evidence="2">Uncharacterized protein</fullName>
    </submittedName>
</protein>
<keyword evidence="3" id="KW-1185">Reference proteome</keyword>
<dbReference type="EMBL" id="AZNH01000031">
    <property type="protein sequence ID" value="KID85399.1"/>
    <property type="molecule type" value="Genomic_DNA"/>
</dbReference>
<evidence type="ECO:0000313" key="3">
    <source>
        <dbReference type="Proteomes" id="UP000031192"/>
    </source>
</evidence>
<feature type="region of interest" description="Disordered" evidence="1">
    <location>
        <begin position="191"/>
        <end position="216"/>
    </location>
</feature>
<evidence type="ECO:0000313" key="2">
    <source>
        <dbReference type="EMBL" id="KID85399.1"/>
    </source>
</evidence>
<dbReference type="Proteomes" id="UP000031192">
    <property type="component" value="Unassembled WGS sequence"/>
</dbReference>
<organism evidence="2 3">
    <name type="scientific">Metarhizium guizhouense (strain ARSEF 977)</name>
    <dbReference type="NCBI Taxonomy" id="1276136"/>
    <lineage>
        <taxon>Eukaryota</taxon>
        <taxon>Fungi</taxon>
        <taxon>Dikarya</taxon>
        <taxon>Ascomycota</taxon>
        <taxon>Pezizomycotina</taxon>
        <taxon>Sordariomycetes</taxon>
        <taxon>Hypocreomycetidae</taxon>
        <taxon>Hypocreales</taxon>
        <taxon>Clavicipitaceae</taxon>
        <taxon>Metarhizium</taxon>
    </lineage>
</organism>
<dbReference type="OrthoDB" id="4232400at2759"/>
<sequence length="448" mass="50349">MAEVDKEDPLPCPDWIISTLSNVHIARDRRWFGDDYVTFPSYTCSLGQRSEVVGIGTVCLPVKASLTTKGPGSHGILRLCNVLHVPAGAVNIIGNVISDDFYLEVCAPTAKVAAKLISRKRGKTAALLNAGPGQASHMYSVKLSGYPVGPRVGPPWVWAHEVMMEEMCSNWPLCEQERYLECEYRKERVSTSKPDSRSLGGEKSNTSKIDSARETLVRHRERRQAASLYLAPEELDYVNNDWGDSASAKHLASTVADLYHEDDEYWEACEDHRKPPVVDRLFTLRQLYYINRDHGNSSIFMTHMDLDVNNEDDCIEAQDLAEDFCPDSDDSDDEDDEDDEDADYLDENGLCEDKIDGYELADPGILASRSRDQVLGYLNVGTYEAGPRQLAEHFLSEEELNFVNQTYGDSMSFMTCFNLKFYKEVDCLEAKYIAAAEVRGMNKGEPRN</sequence>
<feature type="region of interest" description="Disordered" evidence="1">
    <location>
        <begin position="323"/>
        <end position="344"/>
    </location>
</feature>
<evidence type="ECO:0000256" key="1">
    <source>
        <dbReference type="SAM" id="MobiDB-lite"/>
    </source>
</evidence>